<evidence type="ECO:0000256" key="1">
    <source>
        <dbReference type="ARBA" id="ARBA00022679"/>
    </source>
</evidence>
<dbReference type="AlphaFoldDB" id="A0A7W9C5S9"/>
<accession>A0A7W9C5S9</accession>
<organism evidence="5 6">
    <name type="scientific">Brevundimonas aurantiaca</name>
    <dbReference type="NCBI Taxonomy" id="74316"/>
    <lineage>
        <taxon>Bacteria</taxon>
        <taxon>Pseudomonadati</taxon>
        <taxon>Pseudomonadota</taxon>
        <taxon>Alphaproteobacteria</taxon>
        <taxon>Caulobacterales</taxon>
        <taxon>Caulobacteraceae</taxon>
        <taxon>Brevundimonas</taxon>
    </lineage>
</organism>
<evidence type="ECO:0000313" key="6">
    <source>
        <dbReference type="Proteomes" id="UP000527324"/>
    </source>
</evidence>
<feature type="domain" description="Rhodanese" evidence="4">
    <location>
        <begin position="21"/>
        <end position="136"/>
    </location>
</feature>
<dbReference type="InterPro" id="IPR045078">
    <property type="entry name" value="TST/MPST-like"/>
</dbReference>
<dbReference type="PROSITE" id="PS00380">
    <property type="entry name" value="RHODANESE_1"/>
    <property type="match status" value="1"/>
</dbReference>
<dbReference type="Gene3D" id="3.40.250.10">
    <property type="entry name" value="Rhodanese-like domain"/>
    <property type="match status" value="2"/>
</dbReference>
<dbReference type="CDD" id="cd01448">
    <property type="entry name" value="TST_Repeat_1"/>
    <property type="match status" value="1"/>
</dbReference>
<sequence length="282" mass="29321">MTQTSPLFPLISTEDLAALTDDPSLRILDASWHLDGRDGRAEFAVEHIPGARFFDLDGVSDGSSGLPHMLPSPAAFASALSDLGIGEEDRVVVYDSVGLFSAARVRWMLKVMGAAHVQVLDGGLPKWKSEGRPVEAGTPPPPSPARFTPDFDAGAVAGLDDVRAALAEGIQVADARGPARFAGQAAEPRPRVRAGHMPGAINLPYAALIDGDGRLKQGASLNDVLADAGLDPARPVVTTCGSGVTAAIISLALETLGRPSRLYDGSWAEWGSRTDTPVATGA</sequence>
<name>A0A7W9C5S9_9CAUL</name>
<dbReference type="PANTHER" id="PTHR11364:SF27">
    <property type="entry name" value="SULFURTRANSFERASE"/>
    <property type="match status" value="1"/>
</dbReference>
<evidence type="ECO:0000259" key="4">
    <source>
        <dbReference type="PROSITE" id="PS50206"/>
    </source>
</evidence>
<dbReference type="GO" id="GO:0016784">
    <property type="term" value="F:3-mercaptopyruvate sulfurtransferase activity"/>
    <property type="evidence" value="ECO:0007669"/>
    <property type="project" value="UniProtKB-EC"/>
</dbReference>
<dbReference type="InterPro" id="IPR001763">
    <property type="entry name" value="Rhodanese-like_dom"/>
</dbReference>
<keyword evidence="1 5" id="KW-0808">Transferase</keyword>
<dbReference type="RefSeq" id="WP_183215523.1">
    <property type="nucleotide sequence ID" value="NZ_CAJFZW010000002.1"/>
</dbReference>
<protein>
    <submittedName>
        <fullName evidence="5">Thiosulfate/3-mercaptopyruvate sulfurtransferase</fullName>
        <ecNumber evidence="5">2.8.1.1</ecNumber>
        <ecNumber evidence="5">2.8.1.2</ecNumber>
    </submittedName>
</protein>
<proteinExistence type="predicted"/>
<dbReference type="SUPFAM" id="SSF52821">
    <property type="entry name" value="Rhodanese/Cell cycle control phosphatase"/>
    <property type="match status" value="2"/>
</dbReference>
<dbReference type="EC" id="2.8.1.1" evidence="5"/>
<dbReference type="Proteomes" id="UP000527324">
    <property type="component" value="Unassembled WGS sequence"/>
</dbReference>
<evidence type="ECO:0000256" key="3">
    <source>
        <dbReference type="SAM" id="MobiDB-lite"/>
    </source>
</evidence>
<dbReference type="EMBL" id="JACHOQ010000002">
    <property type="protein sequence ID" value="MBB5739308.1"/>
    <property type="molecule type" value="Genomic_DNA"/>
</dbReference>
<feature type="domain" description="Rhodanese" evidence="4">
    <location>
        <begin position="166"/>
        <end position="279"/>
    </location>
</feature>
<dbReference type="SMART" id="SM00450">
    <property type="entry name" value="RHOD"/>
    <property type="match status" value="2"/>
</dbReference>
<keyword evidence="2" id="KW-0677">Repeat</keyword>
<comment type="caution">
    <text evidence="5">The sequence shown here is derived from an EMBL/GenBank/DDBJ whole genome shotgun (WGS) entry which is preliminary data.</text>
</comment>
<dbReference type="EC" id="2.8.1.2" evidence="5"/>
<dbReference type="PROSITE" id="PS50206">
    <property type="entry name" value="RHODANESE_3"/>
    <property type="match status" value="2"/>
</dbReference>
<dbReference type="CDD" id="cd01449">
    <property type="entry name" value="TST_Repeat_2"/>
    <property type="match status" value="1"/>
</dbReference>
<dbReference type="PANTHER" id="PTHR11364">
    <property type="entry name" value="THIOSULFATE SULFERTANSFERASE"/>
    <property type="match status" value="1"/>
</dbReference>
<feature type="region of interest" description="Disordered" evidence="3">
    <location>
        <begin position="126"/>
        <end position="148"/>
    </location>
</feature>
<dbReference type="Pfam" id="PF00581">
    <property type="entry name" value="Rhodanese"/>
    <property type="match status" value="2"/>
</dbReference>
<keyword evidence="5" id="KW-0670">Pyruvate</keyword>
<dbReference type="NCBIfam" id="NF008557">
    <property type="entry name" value="PRK11493.1"/>
    <property type="match status" value="1"/>
</dbReference>
<evidence type="ECO:0000313" key="5">
    <source>
        <dbReference type="EMBL" id="MBB5739308.1"/>
    </source>
</evidence>
<dbReference type="GO" id="GO:0004792">
    <property type="term" value="F:thiosulfate-cyanide sulfurtransferase activity"/>
    <property type="evidence" value="ECO:0007669"/>
    <property type="project" value="UniProtKB-EC"/>
</dbReference>
<dbReference type="InterPro" id="IPR036873">
    <property type="entry name" value="Rhodanese-like_dom_sf"/>
</dbReference>
<dbReference type="InterPro" id="IPR001307">
    <property type="entry name" value="Thiosulphate_STrfase_CS"/>
</dbReference>
<keyword evidence="6" id="KW-1185">Reference proteome</keyword>
<evidence type="ECO:0000256" key="2">
    <source>
        <dbReference type="ARBA" id="ARBA00022737"/>
    </source>
</evidence>
<gene>
    <name evidence="5" type="ORF">GGQ93_001010</name>
</gene>
<reference evidence="5 6" key="1">
    <citation type="submission" date="2020-08" db="EMBL/GenBank/DDBJ databases">
        <title>Genomic Encyclopedia of Type Strains, Phase IV (KMG-IV): sequencing the most valuable type-strain genomes for metagenomic binning, comparative biology and taxonomic classification.</title>
        <authorList>
            <person name="Goeker M."/>
        </authorList>
    </citation>
    <scope>NUCLEOTIDE SEQUENCE [LARGE SCALE GENOMIC DNA]</scope>
    <source>
        <strain evidence="5 6">DSM 4731</strain>
    </source>
</reference>